<feature type="domain" description="DUF4179" evidence="2">
    <location>
        <begin position="43"/>
        <end position="101"/>
    </location>
</feature>
<reference evidence="3 4" key="1">
    <citation type="submission" date="2017-04" db="EMBL/GenBank/DDBJ databases">
        <authorList>
            <person name="Afonso C.L."/>
            <person name="Miller P.J."/>
            <person name="Scott M.A."/>
            <person name="Spackman E."/>
            <person name="Goraichik I."/>
            <person name="Dimitrov K.M."/>
            <person name="Suarez D.L."/>
            <person name="Swayne D.E."/>
        </authorList>
    </citation>
    <scope>NUCLEOTIDE SEQUENCE [LARGE SCALE GENOMIC DNA]</scope>
    <source>
        <strain evidence="3 4">11</strain>
    </source>
</reference>
<name>A0A1X7LUP1_9BACL</name>
<protein>
    <recommendedName>
        <fullName evidence="2">DUF4179 domain-containing protein</fullName>
    </recommendedName>
</protein>
<keyword evidence="4" id="KW-1185">Reference proteome</keyword>
<feature type="transmembrane region" description="Helical" evidence="1">
    <location>
        <begin position="45"/>
        <end position="64"/>
    </location>
</feature>
<dbReference type="STRING" id="1852522.SAMN06295960_4476"/>
<dbReference type="AlphaFoldDB" id="A0A1X7LUP1"/>
<keyword evidence="1" id="KW-0812">Transmembrane</keyword>
<evidence type="ECO:0000313" key="3">
    <source>
        <dbReference type="EMBL" id="SMG57545.1"/>
    </source>
</evidence>
<proteinExistence type="predicted"/>
<evidence type="ECO:0000259" key="2">
    <source>
        <dbReference type="Pfam" id="PF13786"/>
    </source>
</evidence>
<dbReference type="EMBL" id="FXAZ01000008">
    <property type="protein sequence ID" value="SMG57545.1"/>
    <property type="molecule type" value="Genomic_DNA"/>
</dbReference>
<accession>A0A1X7LUP1</accession>
<keyword evidence="1" id="KW-0472">Membrane</keyword>
<evidence type="ECO:0000256" key="1">
    <source>
        <dbReference type="SAM" id="Phobius"/>
    </source>
</evidence>
<sequence>MNKEIHPLKQAYYDIEIPKELAQAVQSGMERGRIQRKRMRTIKRWTTRIGVSTAVLFILLTLTVNTMPAFASSLKSIPGIGKLVQVLQFHNGSASGGSLQGAANIRHIQLEKEGAQESVILHFSEGSKPQKTASLFHVKISSYPSMMTFSMDARRFTAIDELKMLEQSQYIEDAYQIISMDDSLIRFNVVFNEAVKYEIKEYEEPAQVVITLQPMSTADLTQKPSMYSLRTVSAPYGESQGLFEEVLSDREGKRILKDEEGMFLVEAGLFHTRAEAEKSLQDIEEQLGMAKQFVIEERAFSQVPATIMASEN</sequence>
<keyword evidence="1" id="KW-1133">Transmembrane helix</keyword>
<dbReference type="InterPro" id="IPR025436">
    <property type="entry name" value="DUF4179"/>
</dbReference>
<dbReference type="Pfam" id="PF13786">
    <property type="entry name" value="DUF4179"/>
    <property type="match status" value="1"/>
</dbReference>
<organism evidence="3 4">
    <name type="scientific">Paenibacillus aquistagni</name>
    <dbReference type="NCBI Taxonomy" id="1852522"/>
    <lineage>
        <taxon>Bacteria</taxon>
        <taxon>Bacillati</taxon>
        <taxon>Bacillota</taxon>
        <taxon>Bacilli</taxon>
        <taxon>Bacillales</taxon>
        <taxon>Paenibacillaceae</taxon>
        <taxon>Paenibacillus</taxon>
    </lineage>
</organism>
<gene>
    <name evidence="3" type="ORF">SAMN06295960_4476</name>
</gene>
<dbReference type="Proteomes" id="UP000193834">
    <property type="component" value="Unassembled WGS sequence"/>
</dbReference>
<evidence type="ECO:0000313" key="4">
    <source>
        <dbReference type="Proteomes" id="UP000193834"/>
    </source>
</evidence>